<organism evidence="1 2">
    <name type="scientific">Dethiobacter alkaliphilus AHT 1</name>
    <dbReference type="NCBI Taxonomy" id="555088"/>
    <lineage>
        <taxon>Bacteria</taxon>
        <taxon>Bacillati</taxon>
        <taxon>Bacillota</taxon>
        <taxon>Dethiobacteria</taxon>
        <taxon>Dethiobacterales</taxon>
        <taxon>Dethiobacteraceae</taxon>
        <taxon>Dethiobacter</taxon>
    </lineage>
</organism>
<keyword evidence="2" id="KW-1185">Reference proteome</keyword>
<evidence type="ECO:0000313" key="2">
    <source>
        <dbReference type="Proteomes" id="UP000006443"/>
    </source>
</evidence>
<reference evidence="1 2" key="1">
    <citation type="submission" date="2009-02" db="EMBL/GenBank/DDBJ databases">
        <title>Sequencing of the draft genome and assembly of Dethiobacter alkaliphilus AHT 1.</title>
        <authorList>
            <consortium name="US DOE Joint Genome Institute (JGI-PGF)"/>
            <person name="Lucas S."/>
            <person name="Copeland A."/>
            <person name="Lapidus A."/>
            <person name="Glavina del Rio T."/>
            <person name="Dalin E."/>
            <person name="Tice H."/>
            <person name="Bruce D."/>
            <person name="Goodwin L."/>
            <person name="Pitluck S."/>
            <person name="Larimer F."/>
            <person name="Land M.L."/>
            <person name="Hauser L."/>
            <person name="Muyzer G."/>
        </authorList>
    </citation>
    <scope>NUCLEOTIDE SEQUENCE [LARGE SCALE GENOMIC DNA]</scope>
    <source>
        <strain evidence="1 2">AHT 1</strain>
    </source>
</reference>
<gene>
    <name evidence="1" type="ORF">DealDRAFT_2571</name>
</gene>
<dbReference type="EMBL" id="ACJM01000015">
    <property type="protein sequence ID" value="EEG76597.1"/>
    <property type="molecule type" value="Genomic_DNA"/>
</dbReference>
<dbReference type="InterPro" id="IPR007405">
    <property type="entry name" value="Phage_KVP40_Orf299"/>
</dbReference>
<proteinExistence type="predicted"/>
<accession>C0GJB2</accession>
<comment type="caution">
    <text evidence="1">The sequence shown here is derived from an EMBL/GenBank/DDBJ whole genome shotgun (WGS) entry which is preliminary data.</text>
</comment>
<dbReference type="OrthoDB" id="37369at2"/>
<name>C0GJB2_DETAL</name>
<protein>
    <recommendedName>
        <fullName evidence="3">DUF458 domain-containing protein</fullName>
    </recommendedName>
</protein>
<sequence>MNFQSPSRGELTLDQAYADITAYMDANPKEQYKLIIGTDSQPNYREDVCFVTAIIIHRVGKGARYFFRRQRQRYMESLRQRIYYETFLSLEVATLVTAKLAENGHSRLNIEIHLDVGEKGDTKELIREVVGMVIGSGFQACIKPDSYGATKVADKYTK</sequence>
<dbReference type="AlphaFoldDB" id="C0GJB2"/>
<dbReference type="eggNOG" id="COG1978">
    <property type="taxonomic scope" value="Bacteria"/>
</dbReference>
<dbReference type="STRING" id="555088.DealDRAFT_2571"/>
<evidence type="ECO:0000313" key="1">
    <source>
        <dbReference type="EMBL" id="EEG76597.1"/>
    </source>
</evidence>
<dbReference type="PANTHER" id="PTHR39961">
    <property type="entry name" value="HYPOTHETICAL CYTOSOLIC PROTEIN"/>
    <property type="match status" value="1"/>
</dbReference>
<dbReference type="RefSeq" id="WP_008518105.1">
    <property type="nucleotide sequence ID" value="NZ_ACJM01000015.1"/>
</dbReference>
<dbReference type="PANTHER" id="PTHR39961:SF1">
    <property type="entry name" value="DUF458 DOMAIN-CONTAINING PROTEIN"/>
    <property type="match status" value="1"/>
</dbReference>
<evidence type="ECO:0008006" key="3">
    <source>
        <dbReference type="Google" id="ProtNLM"/>
    </source>
</evidence>
<dbReference type="Pfam" id="PF04308">
    <property type="entry name" value="RNaseH_like"/>
    <property type="match status" value="1"/>
</dbReference>
<dbReference type="Proteomes" id="UP000006443">
    <property type="component" value="Unassembled WGS sequence"/>
</dbReference>